<feature type="region of interest" description="Disordered" evidence="1">
    <location>
        <begin position="594"/>
        <end position="693"/>
    </location>
</feature>
<protein>
    <recommendedName>
        <fullName evidence="2">Ams2/SPT21 N-terminal domain-containing protein</fullName>
    </recommendedName>
</protein>
<feature type="compositionally biased region" description="Polar residues" evidence="1">
    <location>
        <begin position="550"/>
        <end position="563"/>
    </location>
</feature>
<gene>
    <name evidence="3" type="ORF">AOQ84DRAFT_388075</name>
</gene>
<feature type="compositionally biased region" description="Basic and acidic residues" evidence="1">
    <location>
        <begin position="495"/>
        <end position="508"/>
    </location>
</feature>
<evidence type="ECO:0000259" key="2">
    <source>
        <dbReference type="Pfam" id="PF25823"/>
    </source>
</evidence>
<dbReference type="InterPro" id="IPR013088">
    <property type="entry name" value="Znf_NHR/GATA"/>
</dbReference>
<sequence length="1223" mass="132175">MSSSSTLRGHDSPQSMPASTAFDGNEDSTTDIPRRLMRVKVLYTFDDQNKSNCLARLPNALNIPTVSIDETTQVGVIELKTCIQAIVAASPELVAKLGHDYTVYAYDYSEYETPLVGQGMLSWVLASASSTPTAPAHQSKTMITGRVCKNILGLFSNGIKETLEVKLKLVPVPTCLQSEYLENMEKYRSLSKIMPEGFDHTAWAAFLKANPGLGHLAGQDSAFVSNSNQRSTVRGVESIHQMLTQTIASEERRADGYDFKDCEPYSTLASRAASPTPSLRSCTALQQITQDLGSRPGSRASVRSERPSRPRHESFDSNATQDPNEDGPTRKRARTTKANWRGKSSFGTNVDSLRVTASAAASIRVHRPIPTNPSTSIAKSIEPPPRVPTPRPEGTSLTRQGPQTRPSGGSSLRHGSTGSDHTRYVSPYPETSQFSDVAVDSADDEQGGSIADTPMDFPSSPPLMPQGNNSSAPSSPGLPTLPYPGDSGFASDSVFGRDDDGDTGREIDGSGLPVQAPPRTRAKVDRSNYPWTTVVPGPPELLPTKMPPRSINSRQQRTASTTVESFSKALFNHEAGPSPSSPLRLNNSSCLAPCPHPLQEPSPNASMTSSTFAFPSLSQNGTTNQPVRSPSTAHPVPRKRPTAPKSRGLPRSQTWSGETQQEFYSDVPSAPVGEDIGTLPQPRSGSGARRSNHIKEKLESSVAAGQMPPYCHNCGEIQTPTWRKAYTRLEQGSPDDLETSSEEYGIVGFEIVKGGDGEDILQQYRIFKQSLTSDERDSGTFQMLQLCNPCGLWFNKKGSMRPPEIWEKAAEKAADKSGEKIKRKRTKPVEKVSRKRRQGNQTDSRFEASQEPPSSNFTNQLITKEAKEALFRPQHQSEPSETSRTTRPRASSVQPSSHATSNTNQLDDTTAVAALRRAIQSSPAGFLGTKHSPIELEPDLTPTPTRRLLFPSPRKEGEIKTLGDLAKSESLKLIGTGSTSHKKSLTTDPDSNGLEENDKENCPPLLEGQDDLAHLFEDHETITLQTTPRSGHSFSELLKTPTPKSGRNTLTPRRFPGTSGDLLGFDTPSRGMRGGTLAPMTPFTAQLNQLLSDGLASSPSHGFDFSAFSTFDTPGKRGSTMQFGDFTSDDFLSSDMPLPSSPPHNMFSLYEDPATSTAGLWSGTSIFDGSDPIQAPRPGGGQGQELFTGKVEASVDFAAIIEEVVGTKASDIAAASTATRQAH</sequence>
<dbReference type="InterPro" id="IPR057725">
    <property type="entry name" value="Ams2-SPT21_N"/>
</dbReference>
<dbReference type="Gene3D" id="3.30.50.10">
    <property type="entry name" value="Erythroid Transcription Factor GATA-1, subunit A"/>
    <property type="match status" value="1"/>
</dbReference>
<reference evidence="3 4" key="1">
    <citation type="journal article" date="2016" name="Nat. Commun.">
        <title>Ectomycorrhizal ecology is imprinted in the genome of the dominant symbiotic fungus Cenococcum geophilum.</title>
        <authorList>
            <consortium name="DOE Joint Genome Institute"/>
            <person name="Peter M."/>
            <person name="Kohler A."/>
            <person name="Ohm R.A."/>
            <person name="Kuo A."/>
            <person name="Krutzmann J."/>
            <person name="Morin E."/>
            <person name="Arend M."/>
            <person name="Barry K.W."/>
            <person name="Binder M."/>
            <person name="Choi C."/>
            <person name="Clum A."/>
            <person name="Copeland A."/>
            <person name="Grisel N."/>
            <person name="Haridas S."/>
            <person name="Kipfer T."/>
            <person name="LaButti K."/>
            <person name="Lindquist E."/>
            <person name="Lipzen A."/>
            <person name="Maire R."/>
            <person name="Meier B."/>
            <person name="Mihaltcheva S."/>
            <person name="Molinier V."/>
            <person name="Murat C."/>
            <person name="Poggeler S."/>
            <person name="Quandt C.A."/>
            <person name="Sperisen C."/>
            <person name="Tritt A."/>
            <person name="Tisserant E."/>
            <person name="Crous P.W."/>
            <person name="Henrissat B."/>
            <person name="Nehls U."/>
            <person name="Egli S."/>
            <person name="Spatafora J.W."/>
            <person name="Grigoriev I.V."/>
            <person name="Martin F.M."/>
        </authorList>
    </citation>
    <scope>NUCLEOTIDE SEQUENCE [LARGE SCALE GENOMIC DNA]</scope>
    <source>
        <strain evidence="3 4">CBS 207.34</strain>
    </source>
</reference>
<feature type="compositionally biased region" description="Polar residues" evidence="1">
    <location>
        <begin position="601"/>
        <end position="632"/>
    </location>
</feature>
<feature type="region of interest" description="Disordered" evidence="1">
    <location>
        <begin position="977"/>
        <end position="1007"/>
    </location>
</feature>
<feature type="compositionally biased region" description="Polar residues" evidence="1">
    <location>
        <begin position="395"/>
        <end position="419"/>
    </location>
</feature>
<feature type="compositionally biased region" description="Polar residues" evidence="1">
    <location>
        <begin position="851"/>
        <end position="862"/>
    </location>
</feature>
<feature type="compositionally biased region" description="Basic and acidic residues" evidence="1">
    <location>
        <begin position="809"/>
        <end position="820"/>
    </location>
</feature>
<keyword evidence="4" id="KW-1185">Reference proteome</keyword>
<feature type="region of interest" description="Disordered" evidence="1">
    <location>
        <begin position="364"/>
        <end position="563"/>
    </location>
</feature>
<dbReference type="Proteomes" id="UP000250140">
    <property type="component" value="Unassembled WGS sequence"/>
</dbReference>
<feature type="region of interest" description="Disordered" evidence="1">
    <location>
        <begin position="1023"/>
        <end position="1066"/>
    </location>
</feature>
<evidence type="ECO:0000313" key="4">
    <source>
        <dbReference type="Proteomes" id="UP000250140"/>
    </source>
</evidence>
<dbReference type="GO" id="GO:0008270">
    <property type="term" value="F:zinc ion binding"/>
    <property type="evidence" value="ECO:0007669"/>
    <property type="project" value="InterPro"/>
</dbReference>
<name>A0A8E2JTZ3_9PEZI</name>
<organism evidence="3 4">
    <name type="scientific">Glonium stellatum</name>
    <dbReference type="NCBI Taxonomy" id="574774"/>
    <lineage>
        <taxon>Eukaryota</taxon>
        <taxon>Fungi</taxon>
        <taxon>Dikarya</taxon>
        <taxon>Ascomycota</taxon>
        <taxon>Pezizomycotina</taxon>
        <taxon>Dothideomycetes</taxon>
        <taxon>Pleosporomycetidae</taxon>
        <taxon>Gloniales</taxon>
        <taxon>Gloniaceae</taxon>
        <taxon>Glonium</taxon>
    </lineage>
</organism>
<dbReference type="OrthoDB" id="3199820at2759"/>
<feature type="compositionally biased region" description="Polar residues" evidence="1">
    <location>
        <begin position="874"/>
        <end position="906"/>
    </location>
</feature>
<proteinExistence type="predicted"/>
<dbReference type="AlphaFoldDB" id="A0A8E2JTZ3"/>
<evidence type="ECO:0000256" key="1">
    <source>
        <dbReference type="SAM" id="MobiDB-lite"/>
    </source>
</evidence>
<dbReference type="PANTHER" id="PTHR39147">
    <property type="entry name" value="PROTEIN SPT21"/>
    <property type="match status" value="1"/>
</dbReference>
<accession>A0A8E2JTZ3</accession>
<dbReference type="EMBL" id="KV749398">
    <property type="protein sequence ID" value="OCL09590.1"/>
    <property type="molecule type" value="Genomic_DNA"/>
</dbReference>
<evidence type="ECO:0000313" key="3">
    <source>
        <dbReference type="EMBL" id="OCL09590.1"/>
    </source>
</evidence>
<dbReference type="InterPro" id="IPR042403">
    <property type="entry name" value="Spt21/Ams2"/>
</dbReference>
<feature type="region of interest" description="Disordered" evidence="1">
    <location>
        <begin position="289"/>
        <end position="348"/>
    </location>
</feature>
<feature type="compositionally biased region" description="Polar residues" evidence="1">
    <location>
        <begin position="651"/>
        <end position="663"/>
    </location>
</feature>
<dbReference type="GO" id="GO:0006357">
    <property type="term" value="P:regulation of transcription by RNA polymerase II"/>
    <property type="evidence" value="ECO:0007669"/>
    <property type="project" value="TreeGrafter"/>
</dbReference>
<feature type="compositionally biased region" description="Polar residues" evidence="1">
    <location>
        <begin position="1"/>
        <end position="18"/>
    </location>
</feature>
<feature type="region of interest" description="Disordered" evidence="1">
    <location>
        <begin position="1"/>
        <end position="29"/>
    </location>
</feature>
<dbReference type="SUPFAM" id="SSF57716">
    <property type="entry name" value="Glucocorticoid receptor-like (DNA-binding domain)"/>
    <property type="match status" value="1"/>
</dbReference>
<feature type="region of interest" description="Disordered" evidence="1">
    <location>
        <begin position="809"/>
        <end position="906"/>
    </location>
</feature>
<dbReference type="GO" id="GO:0030466">
    <property type="term" value="P:silent mating-type cassette heterochromatin formation"/>
    <property type="evidence" value="ECO:0007669"/>
    <property type="project" value="TreeGrafter"/>
</dbReference>
<feature type="domain" description="Ams2/SPT21 N-terminal" evidence="2">
    <location>
        <begin position="33"/>
        <end position="172"/>
    </location>
</feature>
<dbReference type="GO" id="GO:0000183">
    <property type="term" value="P:rDNA heterochromatin formation"/>
    <property type="evidence" value="ECO:0007669"/>
    <property type="project" value="TreeGrafter"/>
</dbReference>
<feature type="compositionally biased region" description="Pro residues" evidence="1">
    <location>
        <begin position="382"/>
        <end position="391"/>
    </location>
</feature>
<feature type="region of interest" description="Disordered" evidence="1">
    <location>
        <begin position="924"/>
        <end position="955"/>
    </location>
</feature>
<dbReference type="Pfam" id="PF25823">
    <property type="entry name" value="Ams2-SPT21_N"/>
    <property type="match status" value="1"/>
</dbReference>
<feature type="compositionally biased region" description="Polar residues" evidence="1">
    <location>
        <begin position="1023"/>
        <end position="1033"/>
    </location>
</feature>
<feature type="compositionally biased region" description="Polar residues" evidence="1">
    <location>
        <begin position="1042"/>
        <end position="1051"/>
    </location>
</feature>
<dbReference type="PANTHER" id="PTHR39147:SF1">
    <property type="entry name" value="PROTEIN SPT21"/>
    <property type="match status" value="1"/>
</dbReference>
<feature type="compositionally biased region" description="Basic and acidic residues" evidence="1">
    <location>
        <begin position="302"/>
        <end position="315"/>
    </location>
</feature>